<dbReference type="GO" id="GO:0008324">
    <property type="term" value="F:monoatomic cation transmembrane transporter activity"/>
    <property type="evidence" value="ECO:0007669"/>
    <property type="project" value="InterPro"/>
</dbReference>
<feature type="transmembrane region" description="Helical" evidence="12">
    <location>
        <begin position="185"/>
        <end position="203"/>
    </location>
</feature>
<dbReference type="Proteomes" id="UP000239724">
    <property type="component" value="Unassembled WGS sequence"/>
</dbReference>
<accession>A0A2S6N380</accession>
<dbReference type="PANTHER" id="PTHR31937">
    <property type="entry name" value="TRANSMEMBRANE PROTEIN 163"/>
    <property type="match status" value="1"/>
</dbReference>
<dbReference type="Gene3D" id="1.20.1510.10">
    <property type="entry name" value="Cation efflux protein transmembrane domain"/>
    <property type="match status" value="1"/>
</dbReference>
<evidence type="ECO:0000313" key="14">
    <source>
        <dbReference type="EMBL" id="PPQ29056.1"/>
    </source>
</evidence>
<dbReference type="RefSeq" id="WP_104521110.1">
    <property type="nucleotide sequence ID" value="NZ_NHRY01000234.1"/>
</dbReference>
<dbReference type="OrthoDB" id="9806522at2"/>
<protein>
    <submittedName>
        <fullName evidence="14">Cobalt transporter</fullName>
    </submittedName>
</protein>
<keyword evidence="15" id="KW-1185">Reference proteome</keyword>
<feature type="transmembrane region" description="Helical" evidence="12">
    <location>
        <begin position="148"/>
        <end position="165"/>
    </location>
</feature>
<evidence type="ECO:0000256" key="8">
    <source>
        <dbReference type="ARBA" id="ARBA00023018"/>
    </source>
</evidence>
<feature type="transmembrane region" description="Helical" evidence="12">
    <location>
        <begin position="118"/>
        <end position="136"/>
    </location>
</feature>
<evidence type="ECO:0000256" key="1">
    <source>
        <dbReference type="ARBA" id="ARBA00004146"/>
    </source>
</evidence>
<keyword evidence="8" id="KW-0770">Synapse</keyword>
<dbReference type="AlphaFoldDB" id="A0A2S6N380"/>
<keyword evidence="9 12" id="KW-0472">Membrane</keyword>
<dbReference type="PANTHER" id="PTHR31937:SF2">
    <property type="entry name" value="TRANSMEMBRANE PROTEIN 163"/>
    <property type="match status" value="1"/>
</dbReference>
<evidence type="ECO:0000256" key="10">
    <source>
        <dbReference type="ARBA" id="ARBA00023329"/>
    </source>
</evidence>
<evidence type="ECO:0000256" key="9">
    <source>
        <dbReference type="ARBA" id="ARBA00023136"/>
    </source>
</evidence>
<dbReference type="InterPro" id="IPR026765">
    <property type="entry name" value="Tmem163"/>
</dbReference>
<evidence type="ECO:0000256" key="3">
    <source>
        <dbReference type="ARBA" id="ARBA00008731"/>
    </source>
</evidence>
<keyword evidence="4 12" id="KW-0812">Transmembrane</keyword>
<comment type="subcellular location">
    <subcellularLocation>
        <location evidence="2">Cytoplasmic vesicle</location>
        <location evidence="2">Secretory vesicle</location>
        <location evidence="2">Synaptic vesicle membrane</location>
        <topology evidence="2">Multi-pass membrane protein</topology>
    </subcellularLocation>
    <subcellularLocation>
        <location evidence="1">Early endosome membrane</location>
    </subcellularLocation>
</comment>
<keyword evidence="7 12" id="KW-1133">Transmembrane helix</keyword>
<dbReference type="GO" id="GO:0031410">
    <property type="term" value="C:cytoplasmic vesicle"/>
    <property type="evidence" value="ECO:0007669"/>
    <property type="project" value="UniProtKB-KW"/>
</dbReference>
<keyword evidence="5" id="KW-0967">Endosome</keyword>
<proteinExistence type="inferred from homology"/>
<dbReference type="GO" id="GO:0016020">
    <property type="term" value="C:membrane"/>
    <property type="evidence" value="ECO:0007669"/>
    <property type="project" value="InterPro"/>
</dbReference>
<name>A0A2S6N380_RHOGL</name>
<feature type="region of interest" description="Disordered" evidence="11">
    <location>
        <begin position="1"/>
        <end position="21"/>
    </location>
</feature>
<keyword evidence="10" id="KW-0968">Cytoplasmic vesicle</keyword>
<keyword evidence="6" id="KW-0862">Zinc</keyword>
<evidence type="ECO:0000256" key="5">
    <source>
        <dbReference type="ARBA" id="ARBA00022753"/>
    </source>
</evidence>
<dbReference type="Pfam" id="PF01545">
    <property type="entry name" value="Cation_efflux"/>
    <property type="match status" value="1"/>
</dbReference>
<gene>
    <name evidence="14" type="ORF">CCS01_22745</name>
</gene>
<organism evidence="14 15">
    <name type="scientific">Rhodopila globiformis</name>
    <name type="common">Rhodopseudomonas globiformis</name>
    <dbReference type="NCBI Taxonomy" id="1071"/>
    <lineage>
        <taxon>Bacteria</taxon>
        <taxon>Pseudomonadati</taxon>
        <taxon>Pseudomonadota</taxon>
        <taxon>Alphaproteobacteria</taxon>
        <taxon>Acetobacterales</taxon>
        <taxon>Acetobacteraceae</taxon>
        <taxon>Rhodopila</taxon>
    </lineage>
</organism>
<dbReference type="EMBL" id="NHRY01000234">
    <property type="protein sequence ID" value="PPQ29056.1"/>
    <property type="molecule type" value="Genomic_DNA"/>
</dbReference>
<comment type="caution">
    <text evidence="14">The sequence shown here is derived from an EMBL/GenBank/DDBJ whole genome shotgun (WGS) entry which is preliminary data.</text>
</comment>
<evidence type="ECO:0000256" key="4">
    <source>
        <dbReference type="ARBA" id="ARBA00022692"/>
    </source>
</evidence>
<feature type="domain" description="Cation efflux protein transmembrane" evidence="13">
    <location>
        <begin position="58"/>
        <end position="230"/>
    </location>
</feature>
<feature type="transmembrane region" description="Helical" evidence="12">
    <location>
        <begin position="48"/>
        <end position="69"/>
    </location>
</feature>
<dbReference type="InterPro" id="IPR027469">
    <property type="entry name" value="Cation_efflux_TMD_sf"/>
</dbReference>
<dbReference type="SUPFAM" id="SSF161111">
    <property type="entry name" value="Cation efflux protein transmembrane domain-like"/>
    <property type="match status" value="1"/>
</dbReference>
<feature type="compositionally biased region" description="Polar residues" evidence="11">
    <location>
        <begin position="1"/>
        <end position="18"/>
    </location>
</feature>
<evidence type="ECO:0000256" key="11">
    <source>
        <dbReference type="SAM" id="MobiDB-lite"/>
    </source>
</evidence>
<dbReference type="InterPro" id="IPR058533">
    <property type="entry name" value="Cation_efflux_TM"/>
</dbReference>
<evidence type="ECO:0000256" key="12">
    <source>
        <dbReference type="SAM" id="Phobius"/>
    </source>
</evidence>
<evidence type="ECO:0000256" key="6">
    <source>
        <dbReference type="ARBA" id="ARBA00022833"/>
    </source>
</evidence>
<reference evidence="14 15" key="1">
    <citation type="journal article" date="2018" name="Arch. Microbiol.">
        <title>New insights into the metabolic potential of the phototrophic purple bacterium Rhodopila globiformis DSM 161(T) from its draft genome sequence and evidence for a vanadium-dependent nitrogenase.</title>
        <authorList>
            <person name="Imhoff J.F."/>
            <person name="Rahn T."/>
            <person name="Kunzel S."/>
            <person name="Neulinger S.C."/>
        </authorList>
    </citation>
    <scope>NUCLEOTIDE SEQUENCE [LARGE SCALE GENOMIC DNA]</scope>
    <source>
        <strain evidence="14 15">DSM 161</strain>
    </source>
</reference>
<evidence type="ECO:0000259" key="13">
    <source>
        <dbReference type="Pfam" id="PF01545"/>
    </source>
</evidence>
<comment type="similarity">
    <text evidence="3">Belongs to the TMEM163 family.</text>
</comment>
<evidence type="ECO:0000313" key="15">
    <source>
        <dbReference type="Proteomes" id="UP000239724"/>
    </source>
</evidence>
<feature type="transmembrane region" description="Helical" evidence="12">
    <location>
        <begin position="75"/>
        <end position="97"/>
    </location>
</feature>
<evidence type="ECO:0000256" key="7">
    <source>
        <dbReference type="ARBA" id="ARBA00022989"/>
    </source>
</evidence>
<sequence>MDTNLSGQSSSGTTQPESSCHDACCTGVPAHGAANNPDRAALIRRAFMLEYTTVGWMLVEAAVAIWAGVHAASVSLLAFGIDSVIELASAGILIWRLTVELRRGQAFAESAERVASRIAGGLLFALAAYVVIAAGWKLRTQTGATFSWPGLVVTLLAMPVMYVLARQKITVADALGSRAMRADAMESVTCGWLSLMVVVGLVAQGLTGAWWVDSVTSLGIVWFLVKEGREAWRGEDCCCD</sequence>
<evidence type="ECO:0000256" key="2">
    <source>
        <dbReference type="ARBA" id="ARBA00004644"/>
    </source>
</evidence>